<reference evidence="3 4" key="1">
    <citation type="journal article" date="2019" name="Mol. Biol. Evol.">
        <title>Blast fungal genomes show frequent chromosomal changes, gene gains and losses, and effector gene turnover.</title>
        <authorList>
            <person name="Gomez Luciano L.B."/>
            <person name="Jason Tsai I."/>
            <person name="Chuma I."/>
            <person name="Tosa Y."/>
            <person name="Chen Y.H."/>
            <person name="Li J.Y."/>
            <person name="Li M.Y."/>
            <person name="Jade Lu M.Y."/>
            <person name="Nakayashiki H."/>
            <person name="Li W.H."/>
        </authorList>
    </citation>
    <scope>NUCLEOTIDE SEQUENCE [LARGE SCALE GENOMIC DNA]</scope>
    <source>
        <strain evidence="3 4">NI907</strain>
    </source>
</reference>
<keyword evidence="3" id="KW-1185">Reference proteome</keyword>
<evidence type="ECO:0000313" key="3">
    <source>
        <dbReference type="Proteomes" id="UP000515153"/>
    </source>
</evidence>
<dbReference type="KEGG" id="pgri:PgNI_08714"/>
<dbReference type="GeneID" id="41963616"/>
<sequence>MNKFRPTDFVSFYEFDPALDRRCIYLTKRRTRCMLSCRQEDRDRAHKLYIRFTTTDELPDLEQVKEYAKLNCCRRWHHDAIEAQETLVPLAERWLNEIRLRMDELAAQLPARTASITTTKGIAQAVSLEPAGTTTISPSPTSKPRPENSSSSTRPSNPVPPQSTPRYNLRSRQVAGSTAQPSAPAHLPKFVEYHAESRNNVASVFSRPLGKGRDMECGWVYAFARSSSPGHVKIGWTGKSVVQRLEAWAKCGCLPQLVHSTDAIQHSYRLEALVHSELARERRKEQRCEPCNKDHIEWFEISRQRATQVIKNWTRIFLTKPYNQVGKLKDIWVRVIGGVVKDGRAMTAEALLSYYGLLSASESMISTEEAGPRPKPASAFVQSSETSPLSNLRHQPEPNPFSFRQRDTQRTPALIPAQSVKIASPSRSARAKSPAMSRQAHPASCAPDQSRWECVLDALGEAVASENALNQLLLELLKLTQVPMVLLPPQARLEQGRPPFRVLQSPLFVK</sequence>
<feature type="region of interest" description="Disordered" evidence="1">
    <location>
        <begin position="366"/>
        <end position="444"/>
    </location>
</feature>
<feature type="compositionally biased region" description="Low complexity" evidence="1">
    <location>
        <begin position="423"/>
        <end position="438"/>
    </location>
</feature>
<reference evidence="4" key="2">
    <citation type="submission" date="2019-10" db="EMBL/GenBank/DDBJ databases">
        <authorList>
            <consortium name="NCBI Genome Project"/>
        </authorList>
    </citation>
    <scope>NUCLEOTIDE SEQUENCE</scope>
    <source>
        <strain evidence="4">NI907</strain>
    </source>
</reference>
<feature type="compositionally biased region" description="Low complexity" evidence="1">
    <location>
        <begin position="133"/>
        <end position="142"/>
    </location>
</feature>
<organism evidence="3 4">
    <name type="scientific">Pyricularia grisea</name>
    <name type="common">Crabgrass-specific blast fungus</name>
    <name type="synonym">Magnaporthe grisea</name>
    <dbReference type="NCBI Taxonomy" id="148305"/>
    <lineage>
        <taxon>Eukaryota</taxon>
        <taxon>Fungi</taxon>
        <taxon>Dikarya</taxon>
        <taxon>Ascomycota</taxon>
        <taxon>Pezizomycotina</taxon>
        <taxon>Sordariomycetes</taxon>
        <taxon>Sordariomycetidae</taxon>
        <taxon>Magnaporthales</taxon>
        <taxon>Pyriculariaceae</taxon>
        <taxon>Pyricularia</taxon>
    </lineage>
</organism>
<dbReference type="Proteomes" id="UP000515153">
    <property type="component" value="Chromosome V"/>
</dbReference>
<feature type="compositionally biased region" description="Polar residues" evidence="1">
    <location>
        <begin position="164"/>
        <end position="181"/>
    </location>
</feature>
<evidence type="ECO:0000256" key="1">
    <source>
        <dbReference type="SAM" id="MobiDB-lite"/>
    </source>
</evidence>
<dbReference type="OrthoDB" id="3511049at2759"/>
<dbReference type="Pfam" id="PF10544">
    <property type="entry name" value="T5orf172"/>
    <property type="match status" value="1"/>
</dbReference>
<dbReference type="RefSeq" id="XP_030979077.1">
    <property type="nucleotide sequence ID" value="XM_031128708.1"/>
</dbReference>
<evidence type="ECO:0000259" key="2">
    <source>
        <dbReference type="SMART" id="SM00974"/>
    </source>
</evidence>
<feature type="region of interest" description="Disordered" evidence="1">
    <location>
        <begin position="125"/>
        <end position="183"/>
    </location>
</feature>
<feature type="domain" description="Bacteriophage T5 Orf172 DNA-binding" evidence="2">
    <location>
        <begin position="226"/>
        <end position="313"/>
    </location>
</feature>
<feature type="compositionally biased region" description="Polar residues" evidence="1">
    <location>
        <begin position="380"/>
        <end position="393"/>
    </location>
</feature>
<feature type="compositionally biased region" description="Polar residues" evidence="1">
    <location>
        <begin position="147"/>
        <end position="156"/>
    </location>
</feature>
<dbReference type="InterPro" id="IPR018306">
    <property type="entry name" value="Phage_T5_Orf172_DNA-bd"/>
</dbReference>
<proteinExistence type="predicted"/>
<protein>
    <recommendedName>
        <fullName evidence="2">Bacteriophage T5 Orf172 DNA-binding domain-containing protein</fullName>
    </recommendedName>
</protein>
<accession>A0A6P8AW10</accession>
<name>A0A6P8AW10_PYRGI</name>
<dbReference type="InterPro" id="IPR053006">
    <property type="entry name" value="Meiosis_regulatory"/>
</dbReference>
<evidence type="ECO:0000313" key="4">
    <source>
        <dbReference type="RefSeq" id="XP_030979077.1"/>
    </source>
</evidence>
<gene>
    <name evidence="4" type="ORF">PgNI_08714</name>
</gene>
<reference evidence="4" key="3">
    <citation type="submission" date="2025-08" db="UniProtKB">
        <authorList>
            <consortium name="RefSeq"/>
        </authorList>
    </citation>
    <scope>IDENTIFICATION</scope>
    <source>
        <strain evidence="4">NI907</strain>
    </source>
</reference>
<dbReference type="PANTHER" id="PTHR28094">
    <property type="entry name" value="MEIOTICALLY UP-REGULATED GENE 113 PROTEIN"/>
    <property type="match status" value="1"/>
</dbReference>
<dbReference type="AlphaFoldDB" id="A0A6P8AW10"/>
<dbReference type="SMART" id="SM00974">
    <property type="entry name" value="T5orf172"/>
    <property type="match status" value="1"/>
</dbReference>
<dbReference type="PANTHER" id="PTHR28094:SF1">
    <property type="entry name" value="MEIOTICALLY UP-REGULATED GENE 113 PROTEIN"/>
    <property type="match status" value="1"/>
</dbReference>